<evidence type="ECO:0000256" key="2">
    <source>
        <dbReference type="SAM" id="SignalP"/>
    </source>
</evidence>
<evidence type="ECO:0000259" key="3">
    <source>
        <dbReference type="Pfam" id="PF07563"/>
    </source>
</evidence>
<feature type="signal peptide" evidence="2">
    <location>
        <begin position="1"/>
        <end position="22"/>
    </location>
</feature>
<name>A0ABW1L500_9BACL</name>
<keyword evidence="2" id="KW-0732">Signal</keyword>
<reference evidence="5" key="1">
    <citation type="journal article" date="2019" name="Int. J. Syst. Evol. Microbiol.">
        <title>The Global Catalogue of Microorganisms (GCM) 10K type strain sequencing project: providing services to taxonomists for standard genome sequencing and annotation.</title>
        <authorList>
            <consortium name="The Broad Institute Genomics Platform"/>
            <consortium name="The Broad Institute Genome Sequencing Center for Infectious Disease"/>
            <person name="Wu L."/>
            <person name="Ma J."/>
        </authorList>
    </citation>
    <scope>NUCLEOTIDE SEQUENCE [LARGE SCALE GENOMIC DNA]</scope>
    <source>
        <strain evidence="5">CCUG 54527</strain>
    </source>
</reference>
<evidence type="ECO:0000313" key="4">
    <source>
        <dbReference type="EMBL" id="MFC6038734.1"/>
    </source>
</evidence>
<comment type="caution">
    <text evidence="4">The sequence shown here is derived from an EMBL/GenBank/DDBJ whole genome shotgun (WGS) entry which is preliminary data.</text>
</comment>
<dbReference type="Pfam" id="PF07563">
    <property type="entry name" value="DUF1541"/>
    <property type="match status" value="2"/>
</dbReference>
<feature type="compositionally biased region" description="Basic and acidic residues" evidence="1">
    <location>
        <begin position="25"/>
        <end position="39"/>
    </location>
</feature>
<organism evidence="4 5">
    <name type="scientific">Paenisporosarcina macmurdoensis</name>
    <dbReference type="NCBI Taxonomy" id="212659"/>
    <lineage>
        <taxon>Bacteria</taxon>
        <taxon>Bacillati</taxon>
        <taxon>Bacillota</taxon>
        <taxon>Bacilli</taxon>
        <taxon>Bacillales</taxon>
        <taxon>Caryophanaceae</taxon>
        <taxon>Paenisporosarcina</taxon>
    </lineage>
</organism>
<feature type="region of interest" description="Disordered" evidence="1">
    <location>
        <begin position="23"/>
        <end position="62"/>
    </location>
</feature>
<dbReference type="PROSITE" id="PS51257">
    <property type="entry name" value="PROKAR_LIPOPROTEIN"/>
    <property type="match status" value="1"/>
</dbReference>
<keyword evidence="5" id="KW-1185">Reference proteome</keyword>
<evidence type="ECO:0000313" key="5">
    <source>
        <dbReference type="Proteomes" id="UP001596170"/>
    </source>
</evidence>
<dbReference type="RefSeq" id="WP_377732831.1">
    <property type="nucleotide sequence ID" value="NZ_JBHSRI010000003.1"/>
</dbReference>
<dbReference type="Proteomes" id="UP001596170">
    <property type="component" value="Unassembled WGS sequence"/>
</dbReference>
<sequence length="194" mass="21144">MKNTYRKILLVPTLVLALTACSDSSSEKDEMDDMNHENTDMESGSEENMDMNHNGSGEVPEDLKVEENPTFEVGSKAIIKNGHMEGMKGAEATIVLAFDTIAYAVSYTPTTGGEKVSNHKWVVHEEIEDAGDEPLEAGAEVILEADHMEGMDGAKAEIDSAEQTTVYMINFTPTTGGEEVTNHKWVTESELSAK</sequence>
<dbReference type="EMBL" id="JBHSRI010000003">
    <property type="protein sequence ID" value="MFC6038734.1"/>
    <property type="molecule type" value="Genomic_DNA"/>
</dbReference>
<dbReference type="InterPro" id="IPR011438">
    <property type="entry name" value="DUF1541"/>
</dbReference>
<protein>
    <submittedName>
        <fullName evidence="4">YdhK family protein</fullName>
    </submittedName>
</protein>
<feature type="chain" id="PRO_5046792808" evidence="2">
    <location>
        <begin position="23"/>
        <end position="194"/>
    </location>
</feature>
<evidence type="ECO:0000256" key="1">
    <source>
        <dbReference type="SAM" id="MobiDB-lite"/>
    </source>
</evidence>
<accession>A0ABW1L500</accession>
<gene>
    <name evidence="4" type="ORF">ACFPYN_04605</name>
</gene>
<proteinExistence type="predicted"/>
<feature type="domain" description="DUF1541" evidence="3">
    <location>
        <begin position="73"/>
        <end position="124"/>
    </location>
</feature>
<feature type="domain" description="DUF1541" evidence="3">
    <location>
        <begin position="138"/>
        <end position="188"/>
    </location>
</feature>
<dbReference type="Gene3D" id="2.30.30.1210">
    <property type="entry name" value="Domain of unknown function DUF1541"/>
    <property type="match status" value="1"/>
</dbReference>